<dbReference type="InterPro" id="IPR038731">
    <property type="entry name" value="RgtA/B/C-like"/>
</dbReference>
<dbReference type="InParanoid" id="E8N3X1"/>
<keyword evidence="2" id="KW-1003">Cell membrane</keyword>
<protein>
    <submittedName>
        <fullName evidence="10">Hypothetical membrane protein</fullName>
    </submittedName>
</protein>
<evidence type="ECO:0000256" key="4">
    <source>
        <dbReference type="ARBA" id="ARBA00022679"/>
    </source>
</evidence>
<dbReference type="Pfam" id="PF13231">
    <property type="entry name" value="PMT_2"/>
    <property type="match status" value="1"/>
</dbReference>
<keyword evidence="6 8" id="KW-1133">Transmembrane helix</keyword>
<dbReference type="GO" id="GO:0016763">
    <property type="term" value="F:pentosyltransferase activity"/>
    <property type="evidence" value="ECO:0007669"/>
    <property type="project" value="TreeGrafter"/>
</dbReference>
<organism evidence="10 11">
    <name type="scientific">Anaerolinea thermophila (strain DSM 14523 / JCM 11388 / NBRC 100420 / UNI-1)</name>
    <dbReference type="NCBI Taxonomy" id="926569"/>
    <lineage>
        <taxon>Bacteria</taxon>
        <taxon>Bacillati</taxon>
        <taxon>Chloroflexota</taxon>
        <taxon>Anaerolineae</taxon>
        <taxon>Anaerolineales</taxon>
        <taxon>Anaerolineaceae</taxon>
        <taxon>Anaerolinea</taxon>
    </lineage>
</organism>
<dbReference type="eggNOG" id="COG1807">
    <property type="taxonomic scope" value="Bacteria"/>
</dbReference>
<proteinExistence type="predicted"/>
<evidence type="ECO:0000259" key="9">
    <source>
        <dbReference type="Pfam" id="PF13231"/>
    </source>
</evidence>
<gene>
    <name evidence="10" type="ordered locus">ANT_11010</name>
</gene>
<evidence type="ECO:0000256" key="8">
    <source>
        <dbReference type="SAM" id="Phobius"/>
    </source>
</evidence>
<dbReference type="HOGENOM" id="CLU_538247_0_0_0"/>
<sequence length="506" mass="57665">MIRRFLERIWHVVYPWVNWFQKVNAFLEKIAVPLVSRWMMGVFFAGALITLLIQVLAIQHRYQIDYGEAPLVDQAMRLSQGINIYRNNLETPPYTISNYPPLYILAITPWVSLFGPNFWAGRLISTLCAWWTAWMIYRIVFRLSGDRWAALAGGLFFIANPFVSHWSALLRIDLLALAFAVTGLELLSRVPLSTRSFWGGACCLVAAIFTRQSYALAAPLAAFIWLLFEDKAKALRLVLSVGAISLLLAGVLNVMTKGGFFFNIVTANVNEFGWERLRWNLTHLWDVLRYLLVLGAISFLQHPLRSRSWRLTAPFLVGASLSALTIGKIGSNVNYFMELCAALALAGGSVLAKIRQNPHLAWAQVLLFVFLGFQGVGMIRISLDEFGSDLAGRMKRVHELRRLEALVSAVDGPVLADEYMGMITLNRRPLYLQPFELTQLAKAGIWDETPLAESIRNKEFDLILIHYFPFFDVYKERWTPVMLAMIERNYEVFETLADTRVYIPRK</sequence>
<feature type="transmembrane region" description="Helical" evidence="8">
    <location>
        <begin position="234"/>
        <end position="254"/>
    </location>
</feature>
<dbReference type="InterPro" id="IPR050297">
    <property type="entry name" value="LipidA_mod_glycosyltrf_83"/>
</dbReference>
<feature type="transmembrane region" description="Helical" evidence="8">
    <location>
        <begin position="149"/>
        <end position="168"/>
    </location>
</feature>
<evidence type="ECO:0000256" key="7">
    <source>
        <dbReference type="ARBA" id="ARBA00023136"/>
    </source>
</evidence>
<feature type="transmembrane region" description="Helical" evidence="8">
    <location>
        <begin position="38"/>
        <end position="58"/>
    </location>
</feature>
<name>E8N3X1_ANATU</name>
<evidence type="ECO:0000256" key="5">
    <source>
        <dbReference type="ARBA" id="ARBA00022692"/>
    </source>
</evidence>
<keyword evidence="3" id="KW-0328">Glycosyltransferase</keyword>
<dbReference type="GO" id="GO:0005886">
    <property type="term" value="C:plasma membrane"/>
    <property type="evidence" value="ECO:0007669"/>
    <property type="project" value="UniProtKB-SubCell"/>
</dbReference>
<keyword evidence="4" id="KW-0808">Transferase</keyword>
<evidence type="ECO:0000256" key="6">
    <source>
        <dbReference type="ARBA" id="ARBA00022989"/>
    </source>
</evidence>
<dbReference type="AlphaFoldDB" id="E8N3X1"/>
<reference evidence="10 11" key="1">
    <citation type="submission" date="2010-12" db="EMBL/GenBank/DDBJ databases">
        <title>Whole genome sequence of Anaerolinea thermophila UNI-1.</title>
        <authorList>
            <person name="Narita-Yamada S."/>
            <person name="Kishi E."/>
            <person name="Watanabe Y."/>
            <person name="Takasaki K."/>
            <person name="Ankai A."/>
            <person name="Oguchi A."/>
            <person name="Fukui S."/>
            <person name="Takahashi M."/>
            <person name="Yashiro I."/>
            <person name="Hosoyama A."/>
            <person name="Sekiguchi Y."/>
            <person name="Hanada S."/>
            <person name="Fujita N."/>
        </authorList>
    </citation>
    <scope>NUCLEOTIDE SEQUENCE [LARGE SCALE GENOMIC DNA]</scope>
    <source>
        <strain evidence="11">DSM 14523 / JCM 11388 / NBRC 100420 / UNI-1</strain>
    </source>
</reference>
<feature type="transmembrane region" description="Helical" evidence="8">
    <location>
        <begin position="119"/>
        <end position="137"/>
    </location>
</feature>
<evidence type="ECO:0000256" key="3">
    <source>
        <dbReference type="ARBA" id="ARBA00022676"/>
    </source>
</evidence>
<dbReference type="PANTHER" id="PTHR33908">
    <property type="entry name" value="MANNOSYLTRANSFERASE YKCB-RELATED"/>
    <property type="match status" value="1"/>
</dbReference>
<dbReference type="RefSeq" id="WP_013559525.1">
    <property type="nucleotide sequence ID" value="NC_014960.1"/>
</dbReference>
<evidence type="ECO:0000256" key="2">
    <source>
        <dbReference type="ARBA" id="ARBA00022475"/>
    </source>
</evidence>
<evidence type="ECO:0000313" key="10">
    <source>
        <dbReference type="EMBL" id="BAJ63135.1"/>
    </source>
</evidence>
<feature type="domain" description="Glycosyltransferase RgtA/B/C/D-like" evidence="9">
    <location>
        <begin position="100"/>
        <end position="248"/>
    </location>
</feature>
<dbReference type="GO" id="GO:0009103">
    <property type="term" value="P:lipopolysaccharide biosynthetic process"/>
    <property type="evidence" value="ECO:0007669"/>
    <property type="project" value="UniProtKB-ARBA"/>
</dbReference>
<dbReference type="PANTHER" id="PTHR33908:SF11">
    <property type="entry name" value="MEMBRANE PROTEIN"/>
    <property type="match status" value="1"/>
</dbReference>
<keyword evidence="7 8" id="KW-0472">Membrane</keyword>
<keyword evidence="5 8" id="KW-0812">Transmembrane</keyword>
<dbReference type="EMBL" id="AP012029">
    <property type="protein sequence ID" value="BAJ63135.1"/>
    <property type="molecule type" value="Genomic_DNA"/>
</dbReference>
<keyword evidence="11" id="KW-1185">Reference proteome</keyword>
<comment type="subcellular location">
    <subcellularLocation>
        <location evidence="1">Cell membrane</location>
        <topology evidence="1">Multi-pass membrane protein</topology>
    </subcellularLocation>
</comment>
<dbReference type="OrthoDB" id="138314at2"/>
<evidence type="ECO:0000256" key="1">
    <source>
        <dbReference type="ARBA" id="ARBA00004651"/>
    </source>
</evidence>
<feature type="transmembrane region" description="Helical" evidence="8">
    <location>
        <begin position="204"/>
        <end position="228"/>
    </location>
</feature>
<dbReference type="KEGG" id="atm:ANT_11010"/>
<evidence type="ECO:0000313" key="11">
    <source>
        <dbReference type="Proteomes" id="UP000008922"/>
    </source>
</evidence>
<dbReference type="STRING" id="926569.ANT_11010"/>
<accession>E8N3X1</accession>
<dbReference type="Proteomes" id="UP000008922">
    <property type="component" value="Chromosome"/>
</dbReference>